<dbReference type="AlphaFoldDB" id="A0A8R1IHE2"/>
<feature type="transmembrane region" description="Helical" evidence="1">
    <location>
        <begin position="6"/>
        <end position="26"/>
    </location>
</feature>
<accession>A0A8R1IHE2</accession>
<reference evidence="3" key="1">
    <citation type="submission" date="2010-08" db="EMBL/GenBank/DDBJ databases">
        <authorList>
            <consortium name="Caenorhabditis japonica Sequencing Consortium"/>
            <person name="Wilson R.K."/>
        </authorList>
    </citation>
    <scope>NUCLEOTIDE SEQUENCE [LARGE SCALE GENOMIC DNA]</scope>
    <source>
        <strain evidence="3">DF5081</strain>
    </source>
</reference>
<evidence type="ECO:0000256" key="1">
    <source>
        <dbReference type="SAM" id="Phobius"/>
    </source>
</evidence>
<sequence length="83" mass="9437">IYSVLMTIFISLFFFTCGIWCLVAAYNIKEEAKMLQVADENENPDKDRSDAGSECSIEIEKEVNGKKQYFTGLSKSLLIFKRG</sequence>
<dbReference type="Proteomes" id="UP000005237">
    <property type="component" value="Unassembled WGS sequence"/>
</dbReference>
<evidence type="ECO:0000313" key="3">
    <source>
        <dbReference type="Proteomes" id="UP000005237"/>
    </source>
</evidence>
<evidence type="ECO:0000313" key="2">
    <source>
        <dbReference type="EnsemblMetazoa" id="CJA32941.1"/>
    </source>
</evidence>
<organism evidence="2 3">
    <name type="scientific">Caenorhabditis japonica</name>
    <dbReference type="NCBI Taxonomy" id="281687"/>
    <lineage>
        <taxon>Eukaryota</taxon>
        <taxon>Metazoa</taxon>
        <taxon>Ecdysozoa</taxon>
        <taxon>Nematoda</taxon>
        <taxon>Chromadorea</taxon>
        <taxon>Rhabditida</taxon>
        <taxon>Rhabditina</taxon>
        <taxon>Rhabditomorpha</taxon>
        <taxon>Rhabditoidea</taxon>
        <taxon>Rhabditidae</taxon>
        <taxon>Peloderinae</taxon>
        <taxon>Caenorhabditis</taxon>
    </lineage>
</organism>
<keyword evidence="1" id="KW-0472">Membrane</keyword>
<proteinExistence type="predicted"/>
<reference evidence="2" key="2">
    <citation type="submission" date="2022-06" db="UniProtKB">
        <authorList>
            <consortium name="EnsemblMetazoa"/>
        </authorList>
    </citation>
    <scope>IDENTIFICATION</scope>
    <source>
        <strain evidence="2">DF5081</strain>
    </source>
</reference>
<name>A0A8R1IHE2_CAEJA</name>
<dbReference type="EnsemblMetazoa" id="CJA32941.1">
    <property type="protein sequence ID" value="CJA32941.1"/>
    <property type="gene ID" value="WBGene00208788"/>
</dbReference>
<protein>
    <submittedName>
        <fullName evidence="2">Uncharacterized protein</fullName>
    </submittedName>
</protein>
<keyword evidence="3" id="KW-1185">Reference proteome</keyword>
<keyword evidence="1" id="KW-0812">Transmembrane</keyword>
<keyword evidence="1" id="KW-1133">Transmembrane helix</keyword>